<feature type="transmembrane region" description="Helical" evidence="14">
    <location>
        <begin position="68"/>
        <end position="101"/>
    </location>
</feature>
<evidence type="ECO:0000256" key="6">
    <source>
        <dbReference type="ARBA" id="ARBA00022989"/>
    </source>
</evidence>
<feature type="binding site" evidence="12">
    <location>
        <position position="479"/>
    </location>
    <ligand>
        <name>ATP</name>
        <dbReference type="ChEBI" id="CHEBI:30616"/>
    </ligand>
</feature>
<feature type="binding site" evidence="13">
    <location>
        <position position="918"/>
    </location>
    <ligand>
        <name>Mg(2+)</name>
        <dbReference type="ChEBI" id="CHEBI:18420"/>
    </ligand>
</feature>
<proteinExistence type="inferred from homology"/>
<evidence type="ECO:0000313" key="17">
    <source>
        <dbReference type="Proteomes" id="UP000626109"/>
    </source>
</evidence>
<evidence type="ECO:0000256" key="1">
    <source>
        <dbReference type="ARBA" id="ARBA00004141"/>
    </source>
</evidence>
<feature type="binding site" evidence="13">
    <location>
        <position position="479"/>
    </location>
    <ligand>
        <name>Mg(2+)</name>
        <dbReference type="ChEBI" id="CHEBI:18420"/>
    </ligand>
</feature>
<dbReference type="PANTHER" id="PTHR24092">
    <property type="entry name" value="PROBABLE PHOSPHOLIPID-TRANSPORTING ATPASE"/>
    <property type="match status" value="1"/>
</dbReference>
<keyword evidence="2 14" id="KW-0812">Transmembrane</keyword>
<evidence type="ECO:0000256" key="10">
    <source>
        <dbReference type="ARBA" id="ARBA00049499"/>
    </source>
</evidence>
<evidence type="ECO:0000256" key="4">
    <source>
        <dbReference type="ARBA" id="ARBA00022840"/>
    </source>
</evidence>
<dbReference type="Pfam" id="PF08282">
    <property type="entry name" value="Hydrolase_3"/>
    <property type="match status" value="1"/>
</dbReference>
<dbReference type="InterPro" id="IPR023299">
    <property type="entry name" value="ATPase_P-typ_cyto_dom_N"/>
</dbReference>
<reference evidence="16" key="1">
    <citation type="submission" date="2021-02" db="EMBL/GenBank/DDBJ databases">
        <authorList>
            <person name="Dougan E. K."/>
            <person name="Rhodes N."/>
            <person name="Thang M."/>
            <person name="Chan C."/>
        </authorList>
    </citation>
    <scope>NUCLEOTIDE SEQUENCE</scope>
</reference>
<keyword evidence="3 12" id="KW-0547">Nucleotide-binding</keyword>
<feature type="binding site" evidence="12">
    <location>
        <position position="917"/>
    </location>
    <ligand>
        <name>ATP</name>
        <dbReference type="ChEBI" id="CHEBI:30616"/>
    </ligand>
</feature>
<dbReference type="Pfam" id="PF16209">
    <property type="entry name" value="PhoLip_ATPase_N"/>
    <property type="match status" value="1"/>
</dbReference>
<evidence type="ECO:0000256" key="9">
    <source>
        <dbReference type="ARBA" id="ARBA00023201"/>
    </source>
</evidence>
<feature type="transmembrane region" description="Helical" evidence="14">
    <location>
        <begin position="414"/>
        <end position="433"/>
    </location>
</feature>
<dbReference type="InterPro" id="IPR036412">
    <property type="entry name" value="HAD-like_sf"/>
</dbReference>
<keyword evidence="5 14" id="KW-1278">Translocase</keyword>
<organism evidence="16 17">
    <name type="scientific">Polarella glacialis</name>
    <name type="common">Dinoflagellate</name>
    <dbReference type="NCBI Taxonomy" id="89957"/>
    <lineage>
        <taxon>Eukaryota</taxon>
        <taxon>Sar</taxon>
        <taxon>Alveolata</taxon>
        <taxon>Dinophyceae</taxon>
        <taxon>Suessiales</taxon>
        <taxon>Suessiaceae</taxon>
        <taxon>Polarella</taxon>
    </lineage>
</organism>
<evidence type="ECO:0000256" key="7">
    <source>
        <dbReference type="ARBA" id="ARBA00023053"/>
    </source>
</evidence>
<comment type="similarity">
    <text evidence="14">Belongs to the cation transport ATPase (P-type) (TC 3.A.3) family. Type IV subfamily.</text>
</comment>
<feature type="binding site" evidence="12">
    <location>
        <position position="684"/>
    </location>
    <ligand>
        <name>ATP</name>
        <dbReference type="ChEBI" id="CHEBI:30616"/>
    </ligand>
</feature>
<evidence type="ECO:0000256" key="8">
    <source>
        <dbReference type="ARBA" id="ARBA00023136"/>
    </source>
</evidence>
<dbReference type="InterPro" id="IPR032631">
    <property type="entry name" value="P-type_ATPase_N"/>
</dbReference>
<comment type="subcellular location">
    <subcellularLocation>
        <location evidence="1 14">Membrane</location>
        <topology evidence="1 14">Multi-pass membrane protein</topology>
    </subcellularLocation>
</comment>
<dbReference type="Gene3D" id="1.20.1110.10">
    <property type="entry name" value="Calcium-transporting ATPase, transmembrane domain"/>
    <property type="match status" value="1"/>
</dbReference>
<keyword evidence="9" id="KW-0739">Sodium transport</keyword>
<dbReference type="Gene3D" id="2.70.150.10">
    <property type="entry name" value="Calcium-transporting ATPase, cytoplasmic transduction domain A"/>
    <property type="match status" value="1"/>
</dbReference>
<feature type="binding site" evidence="12">
    <location>
        <position position="632"/>
    </location>
    <ligand>
        <name>ATP</name>
        <dbReference type="ChEBI" id="CHEBI:30616"/>
    </ligand>
</feature>
<dbReference type="GO" id="GO:0005886">
    <property type="term" value="C:plasma membrane"/>
    <property type="evidence" value="ECO:0007669"/>
    <property type="project" value="TreeGrafter"/>
</dbReference>
<feature type="binding site" evidence="12">
    <location>
        <position position="584"/>
    </location>
    <ligand>
        <name>ATP</name>
        <dbReference type="ChEBI" id="CHEBI:30616"/>
    </ligand>
</feature>
<keyword evidence="8 14" id="KW-0472">Membrane</keyword>
<comment type="cofactor">
    <cofactor evidence="13">
        <name>Mg(2+)</name>
        <dbReference type="ChEBI" id="CHEBI:18420"/>
    </cofactor>
</comment>
<feature type="binding site" evidence="13">
    <location>
        <position position="481"/>
    </location>
    <ligand>
        <name>Mg(2+)</name>
        <dbReference type="ChEBI" id="CHEBI:18420"/>
    </ligand>
</feature>
<keyword evidence="13 14" id="KW-0460">Magnesium</keyword>
<dbReference type="GO" id="GO:0008554">
    <property type="term" value="F:P-type sodium transporter activity"/>
    <property type="evidence" value="ECO:0007669"/>
    <property type="project" value="UniProtKB-EC"/>
</dbReference>
<dbReference type="InterPro" id="IPR006539">
    <property type="entry name" value="P-type_ATPase_IV"/>
</dbReference>
<keyword evidence="13" id="KW-0479">Metal-binding</keyword>
<feature type="domain" description="P-type ATPase N-terminal" evidence="15">
    <location>
        <begin position="40"/>
        <end position="89"/>
    </location>
</feature>
<dbReference type="GO" id="GO:0140326">
    <property type="term" value="F:ATPase-coupled intramembrane lipid transporter activity"/>
    <property type="evidence" value="ECO:0007669"/>
    <property type="project" value="UniProtKB-EC"/>
</dbReference>
<keyword evidence="6 14" id="KW-1133">Transmembrane helix</keyword>
<comment type="caution">
    <text evidence="16">The sequence shown here is derived from an EMBL/GenBank/DDBJ whole genome shotgun (WGS) entry which is preliminary data.</text>
</comment>
<dbReference type="Proteomes" id="UP000626109">
    <property type="component" value="Unassembled WGS sequence"/>
</dbReference>
<name>A0A813I1E4_POLGL</name>
<dbReference type="EC" id="7.6.2.1" evidence="14"/>
<dbReference type="SFLD" id="SFLDF00027">
    <property type="entry name" value="p-type_atpase"/>
    <property type="match status" value="1"/>
</dbReference>
<dbReference type="Pfam" id="PF13246">
    <property type="entry name" value="Cation_ATPase"/>
    <property type="match status" value="1"/>
</dbReference>
<dbReference type="SUPFAM" id="SSF81665">
    <property type="entry name" value="Calcium ATPase, transmembrane domain M"/>
    <property type="match status" value="1"/>
</dbReference>
<evidence type="ECO:0000256" key="2">
    <source>
        <dbReference type="ARBA" id="ARBA00022692"/>
    </source>
</evidence>
<dbReference type="GO" id="GO:0045332">
    <property type="term" value="P:phospholipid translocation"/>
    <property type="evidence" value="ECO:0007669"/>
    <property type="project" value="TreeGrafter"/>
</dbReference>
<dbReference type="InterPro" id="IPR044492">
    <property type="entry name" value="P_typ_ATPase_HD_dom"/>
</dbReference>
<dbReference type="InterPro" id="IPR008250">
    <property type="entry name" value="ATPase_P-typ_transduc_dom_A_sf"/>
</dbReference>
<evidence type="ECO:0000259" key="15">
    <source>
        <dbReference type="Pfam" id="PF16209"/>
    </source>
</evidence>
<feature type="binding site" evidence="12">
    <location>
        <position position="892"/>
    </location>
    <ligand>
        <name>ATP</name>
        <dbReference type="ChEBI" id="CHEBI:30616"/>
    </ligand>
</feature>
<feature type="binding site" evidence="12">
    <location>
        <position position="886"/>
    </location>
    <ligand>
        <name>ATP</name>
        <dbReference type="ChEBI" id="CHEBI:30616"/>
    </ligand>
</feature>
<dbReference type="FunFam" id="3.40.50.1000:FF:000001">
    <property type="entry name" value="Phospholipid-transporting ATPase IC"/>
    <property type="match status" value="1"/>
</dbReference>
<evidence type="ECO:0000256" key="12">
    <source>
        <dbReference type="PIRSR" id="PIRSR606539-2"/>
    </source>
</evidence>
<keyword evidence="4 12" id="KW-0067">ATP-binding</keyword>
<dbReference type="SFLD" id="SFLDS00003">
    <property type="entry name" value="Haloacid_Dehalogenase"/>
    <property type="match status" value="1"/>
</dbReference>
<feature type="transmembrane region" description="Helical" evidence="14">
    <location>
        <begin position="381"/>
        <end position="402"/>
    </location>
</feature>
<protein>
    <recommendedName>
        <fullName evidence="14">Phospholipid-transporting ATPase</fullName>
        <ecNumber evidence="14">7.6.2.1</ecNumber>
    </recommendedName>
</protein>
<feature type="binding site" evidence="13">
    <location>
        <position position="914"/>
    </location>
    <ligand>
        <name>Mg(2+)</name>
        <dbReference type="ChEBI" id="CHEBI:18420"/>
    </ligand>
</feature>
<evidence type="ECO:0000256" key="3">
    <source>
        <dbReference type="ARBA" id="ARBA00022741"/>
    </source>
</evidence>
<feature type="binding site" evidence="12">
    <location>
        <position position="480"/>
    </location>
    <ligand>
        <name>ATP</name>
        <dbReference type="ChEBI" id="CHEBI:30616"/>
    </ligand>
</feature>
<feature type="binding site" evidence="12">
    <location>
        <position position="918"/>
    </location>
    <ligand>
        <name>ATP</name>
        <dbReference type="ChEBI" id="CHEBI:30616"/>
    </ligand>
</feature>
<dbReference type="NCBIfam" id="TIGR01652">
    <property type="entry name" value="ATPase-Plipid"/>
    <property type="match status" value="1"/>
</dbReference>
<feature type="binding site" evidence="12">
    <location>
        <position position="654"/>
    </location>
    <ligand>
        <name>ATP</name>
        <dbReference type="ChEBI" id="CHEBI:30616"/>
    </ligand>
</feature>
<evidence type="ECO:0000313" key="16">
    <source>
        <dbReference type="EMBL" id="CAE8644207.1"/>
    </source>
</evidence>
<dbReference type="SUPFAM" id="SSF81653">
    <property type="entry name" value="Calcium ATPase, transduction domain A"/>
    <property type="match status" value="1"/>
</dbReference>
<feature type="binding site" evidence="12">
    <location>
        <position position="481"/>
    </location>
    <ligand>
        <name>ATP</name>
        <dbReference type="ChEBI" id="CHEBI:30616"/>
    </ligand>
</feature>
<keyword evidence="9" id="KW-0406">Ion transport</keyword>
<dbReference type="SUPFAM" id="SSF56784">
    <property type="entry name" value="HAD-like"/>
    <property type="match status" value="1"/>
</dbReference>
<dbReference type="GO" id="GO:0000287">
    <property type="term" value="F:magnesium ion binding"/>
    <property type="evidence" value="ECO:0007669"/>
    <property type="project" value="UniProtKB-UniRule"/>
</dbReference>
<dbReference type="GO" id="GO:0005524">
    <property type="term" value="F:ATP binding"/>
    <property type="evidence" value="ECO:0007669"/>
    <property type="project" value="UniProtKB-UniRule"/>
</dbReference>
<evidence type="ECO:0000256" key="13">
    <source>
        <dbReference type="PIRSR" id="PIRSR606539-3"/>
    </source>
</evidence>
<feature type="binding site" evidence="12">
    <location>
        <position position="767"/>
    </location>
    <ligand>
        <name>ATP</name>
        <dbReference type="ChEBI" id="CHEBI:30616"/>
    </ligand>
</feature>
<keyword evidence="9" id="KW-0813">Transport</keyword>
<comment type="catalytic activity">
    <reaction evidence="10">
        <text>Na(+)(in) + ATP + H2O = Na(+)(out) + ADP + phosphate + H(+)</text>
        <dbReference type="Rhea" id="RHEA:14633"/>
        <dbReference type="ChEBI" id="CHEBI:15377"/>
        <dbReference type="ChEBI" id="CHEBI:15378"/>
        <dbReference type="ChEBI" id="CHEBI:29101"/>
        <dbReference type="ChEBI" id="CHEBI:30616"/>
        <dbReference type="ChEBI" id="CHEBI:43474"/>
        <dbReference type="ChEBI" id="CHEBI:456216"/>
        <dbReference type="EC" id="7.2.2.3"/>
    </reaction>
    <physiologicalReaction direction="left-to-right" evidence="10">
        <dbReference type="Rhea" id="RHEA:14634"/>
    </physiologicalReaction>
</comment>
<evidence type="ECO:0000256" key="11">
    <source>
        <dbReference type="PIRSR" id="PIRSR606539-1"/>
    </source>
</evidence>
<dbReference type="InterPro" id="IPR023214">
    <property type="entry name" value="HAD_sf"/>
</dbReference>
<dbReference type="SUPFAM" id="SSF81660">
    <property type="entry name" value="Metal cation-transporting ATPase, ATP-binding domain N"/>
    <property type="match status" value="1"/>
</dbReference>
<gene>
    <name evidence="16" type="ORF">PGLA2088_LOCUS2848</name>
</gene>
<dbReference type="InterPro" id="IPR018303">
    <property type="entry name" value="ATPase_P-typ_P_site"/>
</dbReference>
<dbReference type="EMBL" id="CAJNNW010002411">
    <property type="protein sequence ID" value="CAE8644207.1"/>
    <property type="molecule type" value="Genomic_DNA"/>
</dbReference>
<comment type="catalytic activity">
    <reaction evidence="14">
        <text>ATP + H2O + phospholipidSide 1 = ADP + phosphate + phospholipidSide 2.</text>
        <dbReference type="EC" id="7.6.2.1"/>
    </reaction>
</comment>
<accession>A0A813I1E4</accession>
<keyword evidence="7" id="KW-0915">Sodium</keyword>
<dbReference type="InterPro" id="IPR023298">
    <property type="entry name" value="ATPase_P-typ_TM_dom_sf"/>
</dbReference>
<evidence type="ECO:0000256" key="5">
    <source>
        <dbReference type="ARBA" id="ARBA00022967"/>
    </source>
</evidence>
<dbReference type="Gene3D" id="3.40.1110.10">
    <property type="entry name" value="Calcium-transporting ATPase, cytoplasmic domain N"/>
    <property type="match status" value="1"/>
</dbReference>
<dbReference type="SFLD" id="SFLDG00002">
    <property type="entry name" value="C1.7:_P-type_atpase_like"/>
    <property type="match status" value="1"/>
</dbReference>
<dbReference type="PROSITE" id="PS00154">
    <property type="entry name" value="ATPASE_E1_E2"/>
    <property type="match status" value="1"/>
</dbReference>
<dbReference type="AlphaFoldDB" id="A0A813I1E4"/>
<comment type="caution">
    <text evidence="14">Lacks conserved residue(s) required for the propagation of feature annotation.</text>
</comment>
<feature type="active site" description="4-aspartylphosphate intermediate" evidence="11">
    <location>
        <position position="479"/>
    </location>
</feature>
<dbReference type="PRINTS" id="PR00119">
    <property type="entry name" value="CATATPASE"/>
</dbReference>
<dbReference type="Gene3D" id="3.40.50.1000">
    <property type="entry name" value="HAD superfamily/HAD-like"/>
    <property type="match status" value="1"/>
</dbReference>
<feature type="binding site" evidence="12">
    <location>
        <position position="766"/>
    </location>
    <ligand>
        <name>ATP</name>
        <dbReference type="ChEBI" id="CHEBI:30616"/>
    </ligand>
</feature>
<evidence type="ECO:0000256" key="14">
    <source>
        <dbReference type="RuleBase" id="RU362033"/>
    </source>
</evidence>
<feature type="binding site" evidence="12">
    <location>
        <position position="765"/>
    </location>
    <ligand>
        <name>ATP</name>
        <dbReference type="ChEBI" id="CHEBI:30616"/>
    </ligand>
</feature>
<sequence>MPPSWPLESRDIVCEESSEHGPVTVTVRPAAVNEYLRGRPNKISTTRFSLLTWLPKSLFIQFQRVANVYFLIVSILVCLPFSPVMWASTALPFCGVLLWTALKDLYEDRKRQRDDDEMNLQTCLRFDLRTKKFVPIKYQEVLVGDFILSFAEDSFPADMMVLAADGGQAFISTMSLDGETNLKERRAPALCSAVTSCKIASGTAYFGKMGTASTIDIGVASQVLEVDAAHLEADEADRIRRFSYNEKACDSQEMRLVRKPSQEDMRAHAKLEAEALAAAFVLRQGLEVKLDMPKVAISEFNGSVSLTAATPAAKRRMAQLKVAEESFLSSENFVPRGCKLQQTVWLLSVVAYTGPESKVWMNSAEVEAKTSNLQVALNRCVLGLVVTLFVFCLYSASMGQAIGEDAGADFPKRFVIYWIILYQIVPISLYVVFEMVKLLLGIAINRDPDMVDPTTGVHAVARTTDLVEEMGQVEHIFSDKTGTLTQNEMRFARCYIRGKDPGDFRPGFKEEETRAAPVGGHEGFASGLLPCGVLESQKILRDSRNPHCQDFLAFFLCLAVCSDVQVEYEGEGTKPKYEGSSADEVAFLEASHEAGVSLQARVAMPGSSGAELEIKRPDGSCQAAKILCTLPFDSDRKRMTVVCEYEGGLLCVTKGADMVMAPLCSGIDEDVWDQLKAYSNLGLRTLVIAHKALDRAEFEEWQLEYESARNASSADRDRLMTECSAKMEHSLKLAGITALEDRLQDGVPEAIATLKAMGIQIWMLTGDKTETAIEIASQCSLLLKDQKLIKLVDAKSDEDCIAMLQAAHAHLCSKANEGEALVMDGAFLLRVSRIAEGDAATAVPKSLMPHMSKSAEREAEAKLLAAGEWQMLVELATSASACVCCRLSPRQKRSLVEMVKHRGGGRTITLAIGDGANDVAMIQGAHVGVAVRGREGTQASSPDDRSG</sequence>